<sequence>MPFQSCLVRPPSMTVTTILLILFGAISIILGAIAWTRTTSLYLPFPTAIPATGTFLPMLTLLIPAINTLYNRSSSISKSRNTRNQSGTTQIILVPLINALLVILPTIIITLSTTYLVPSDTQICSLERTWQAYFHNKNAPAIRTIQDTLQCCGLRSTRDRAWPFKDGKRYGDDACEVNLGYRRSCLAVWGQEERSVAGLVVGSVVVVFVMKVILHYYSTSRNRIESMQVFNSSSEIENRRGRSDPPLIGYRDDDHDDSTAAESNHSGEEDPGTRPRPALNGTSTGLDRDPWSQEGANGAGGDEQAGSNGPTVHPSGLGGSRPLLD</sequence>
<feature type="transmembrane region" description="Helical" evidence="2">
    <location>
        <begin position="196"/>
        <end position="217"/>
    </location>
</feature>
<proteinExistence type="predicted"/>
<feature type="transmembrane region" description="Helical" evidence="2">
    <location>
        <begin position="91"/>
        <end position="111"/>
    </location>
</feature>
<gene>
    <name evidence="3" type="ORF">C8Q69DRAFT_143354</name>
</gene>
<feature type="transmembrane region" description="Helical" evidence="2">
    <location>
        <begin position="12"/>
        <end position="35"/>
    </location>
</feature>
<accession>A0A443I0N6</accession>
<organism evidence="3 4">
    <name type="scientific">Byssochlamys spectabilis</name>
    <name type="common">Paecilomyces variotii</name>
    <dbReference type="NCBI Taxonomy" id="264951"/>
    <lineage>
        <taxon>Eukaryota</taxon>
        <taxon>Fungi</taxon>
        <taxon>Dikarya</taxon>
        <taxon>Ascomycota</taxon>
        <taxon>Pezizomycotina</taxon>
        <taxon>Eurotiomycetes</taxon>
        <taxon>Eurotiomycetidae</taxon>
        <taxon>Eurotiales</taxon>
        <taxon>Thermoascaceae</taxon>
        <taxon>Paecilomyces</taxon>
    </lineage>
</organism>
<evidence type="ECO:0000256" key="2">
    <source>
        <dbReference type="SAM" id="Phobius"/>
    </source>
</evidence>
<comment type="caution">
    <text evidence="3">The sequence shown here is derived from an EMBL/GenBank/DDBJ whole genome shotgun (WGS) entry which is preliminary data.</text>
</comment>
<evidence type="ECO:0000313" key="3">
    <source>
        <dbReference type="EMBL" id="RWQ97620.1"/>
    </source>
</evidence>
<name>A0A443I0N6_BYSSP</name>
<dbReference type="EMBL" id="RCNU01000002">
    <property type="protein sequence ID" value="RWQ97620.1"/>
    <property type="molecule type" value="Genomic_DNA"/>
</dbReference>
<dbReference type="SUPFAM" id="SSF48652">
    <property type="entry name" value="Tetraspanin"/>
    <property type="match status" value="1"/>
</dbReference>
<keyword evidence="2" id="KW-1133">Transmembrane helix</keyword>
<evidence type="ECO:0008006" key="5">
    <source>
        <dbReference type="Google" id="ProtNLM"/>
    </source>
</evidence>
<reference evidence="3 4" key="1">
    <citation type="journal article" date="2018" name="Front. Microbiol.">
        <title>Genomic and genetic insights into a cosmopolitan fungus, Paecilomyces variotii (Eurotiales).</title>
        <authorList>
            <person name="Urquhart A.S."/>
            <person name="Mondo S.J."/>
            <person name="Makela M.R."/>
            <person name="Hane J.K."/>
            <person name="Wiebenga A."/>
            <person name="He G."/>
            <person name="Mihaltcheva S."/>
            <person name="Pangilinan J."/>
            <person name="Lipzen A."/>
            <person name="Barry K."/>
            <person name="de Vries R.P."/>
            <person name="Grigoriev I.V."/>
            <person name="Idnurm A."/>
        </authorList>
    </citation>
    <scope>NUCLEOTIDE SEQUENCE [LARGE SCALE GENOMIC DNA]</scope>
    <source>
        <strain evidence="3 4">CBS 101075</strain>
    </source>
</reference>
<protein>
    <recommendedName>
        <fullName evidence="5">Tetraspanin Tsp3</fullName>
    </recommendedName>
</protein>
<dbReference type="InterPro" id="IPR008952">
    <property type="entry name" value="Tetraspanin_EC2_sf"/>
</dbReference>
<dbReference type="STRING" id="264951.A0A443I0N6"/>
<dbReference type="AlphaFoldDB" id="A0A443I0N6"/>
<feature type="region of interest" description="Disordered" evidence="1">
    <location>
        <begin position="231"/>
        <end position="325"/>
    </location>
</feature>
<keyword evidence="2" id="KW-0812">Transmembrane</keyword>
<dbReference type="GeneID" id="39594731"/>
<keyword evidence="2" id="KW-0472">Membrane</keyword>
<evidence type="ECO:0000256" key="1">
    <source>
        <dbReference type="SAM" id="MobiDB-lite"/>
    </source>
</evidence>
<dbReference type="RefSeq" id="XP_028487265.1">
    <property type="nucleotide sequence ID" value="XM_028625454.1"/>
</dbReference>
<keyword evidence="4" id="KW-1185">Reference proteome</keyword>
<dbReference type="VEuPathDB" id="FungiDB:C8Q69DRAFT_143354"/>
<feature type="transmembrane region" description="Helical" evidence="2">
    <location>
        <begin position="47"/>
        <end position="70"/>
    </location>
</feature>
<evidence type="ECO:0000313" key="4">
    <source>
        <dbReference type="Proteomes" id="UP000283841"/>
    </source>
</evidence>
<dbReference type="Proteomes" id="UP000283841">
    <property type="component" value="Unassembled WGS sequence"/>
</dbReference>
<dbReference type="GO" id="GO:0016020">
    <property type="term" value="C:membrane"/>
    <property type="evidence" value="ECO:0007669"/>
    <property type="project" value="InterPro"/>
</dbReference>